<name>A0ACB9E929_9ASTR</name>
<evidence type="ECO:0000313" key="1">
    <source>
        <dbReference type="EMBL" id="KAI3755103.1"/>
    </source>
</evidence>
<comment type="caution">
    <text evidence="1">The sequence shown here is derived from an EMBL/GenBank/DDBJ whole genome shotgun (WGS) entry which is preliminary data.</text>
</comment>
<gene>
    <name evidence="1" type="ORF">L1987_54897</name>
</gene>
<accession>A0ACB9E929</accession>
<reference evidence="2" key="1">
    <citation type="journal article" date="2022" name="Mol. Ecol. Resour.">
        <title>The genomes of chicory, endive, great burdock and yacon provide insights into Asteraceae palaeo-polyploidization history and plant inulin production.</title>
        <authorList>
            <person name="Fan W."/>
            <person name="Wang S."/>
            <person name="Wang H."/>
            <person name="Wang A."/>
            <person name="Jiang F."/>
            <person name="Liu H."/>
            <person name="Zhao H."/>
            <person name="Xu D."/>
            <person name="Zhang Y."/>
        </authorList>
    </citation>
    <scope>NUCLEOTIDE SEQUENCE [LARGE SCALE GENOMIC DNA]</scope>
    <source>
        <strain evidence="2">cv. Yunnan</strain>
    </source>
</reference>
<dbReference type="Proteomes" id="UP001056120">
    <property type="component" value="Linkage Group LG18"/>
</dbReference>
<organism evidence="1 2">
    <name type="scientific">Smallanthus sonchifolius</name>
    <dbReference type="NCBI Taxonomy" id="185202"/>
    <lineage>
        <taxon>Eukaryota</taxon>
        <taxon>Viridiplantae</taxon>
        <taxon>Streptophyta</taxon>
        <taxon>Embryophyta</taxon>
        <taxon>Tracheophyta</taxon>
        <taxon>Spermatophyta</taxon>
        <taxon>Magnoliopsida</taxon>
        <taxon>eudicotyledons</taxon>
        <taxon>Gunneridae</taxon>
        <taxon>Pentapetalae</taxon>
        <taxon>asterids</taxon>
        <taxon>campanulids</taxon>
        <taxon>Asterales</taxon>
        <taxon>Asteraceae</taxon>
        <taxon>Asteroideae</taxon>
        <taxon>Heliantheae alliance</taxon>
        <taxon>Millerieae</taxon>
        <taxon>Smallanthus</taxon>
    </lineage>
</organism>
<evidence type="ECO:0000313" key="2">
    <source>
        <dbReference type="Proteomes" id="UP001056120"/>
    </source>
</evidence>
<reference evidence="1 2" key="2">
    <citation type="journal article" date="2022" name="Mol. Ecol. Resour.">
        <title>The genomes of chicory, endive, great burdock and yacon provide insights into Asteraceae paleo-polyploidization history and plant inulin production.</title>
        <authorList>
            <person name="Fan W."/>
            <person name="Wang S."/>
            <person name="Wang H."/>
            <person name="Wang A."/>
            <person name="Jiang F."/>
            <person name="Liu H."/>
            <person name="Zhao H."/>
            <person name="Xu D."/>
            <person name="Zhang Y."/>
        </authorList>
    </citation>
    <scope>NUCLEOTIDE SEQUENCE [LARGE SCALE GENOMIC DNA]</scope>
    <source>
        <strain evidence="2">cv. Yunnan</strain>
        <tissue evidence="1">Leaves</tissue>
    </source>
</reference>
<keyword evidence="2" id="KW-1185">Reference proteome</keyword>
<dbReference type="EMBL" id="CM042035">
    <property type="protein sequence ID" value="KAI3755103.1"/>
    <property type="molecule type" value="Genomic_DNA"/>
</dbReference>
<proteinExistence type="predicted"/>
<sequence length="520" mass="57251">MGGNRIQGNIPPSLGNSIQLGVLNLSFNDMVGEIPKEFGKMARMQTLVLNNNRLSGVVPQDLGSLGELSYLDLSINKLNGTIPFSLGDCSKLHFLNLSNNGFTGEIPVQLGRLVQLSDLDLSHNSLIKEIPSGLSSLRSLETLNLSHNKLSGNIPNSFDTMNALWKIDLSYNHLRGPLPKSKGFMNLTIEALQGNGDLCGNVTGLKQCTSSESHTPNRKQKLALVISLPLLGALLLGALMGIFTFYSCRSKSQRVKTLPSTQLVKGHNFFSVSTFNGRETYEEILAHTEQSILHRNGRMWKCLQSEVVIRALTRIRHRNIVKLLGYCSHSQNSFLVYEYHEGGSLANILSNKNAQNLDWMKRVNIIKGVAYALSYMHHDCSPPIIHRDISSKNILLDSDYEACVSDFGTSKILNPNSSNWSNVAGTLGYLAPVLEIIKGEHPGDTITSLASSPTEMVKFTDMVDHRLLVLLPEIKEVLTSILILAIICVNSNPEIRPTMNEVSQTIACIIHDIRKGDAVV</sequence>
<protein>
    <submittedName>
        <fullName evidence="1">Uncharacterized protein</fullName>
    </submittedName>
</protein>